<reference evidence="2" key="1">
    <citation type="submission" date="2020-06" db="EMBL/GenBank/DDBJ databases">
        <authorList>
            <person name="Li T."/>
            <person name="Hu X."/>
            <person name="Zhang T."/>
            <person name="Song X."/>
            <person name="Zhang H."/>
            <person name="Dai N."/>
            <person name="Sheng W."/>
            <person name="Hou X."/>
            <person name="Wei L."/>
        </authorList>
    </citation>
    <scope>NUCLEOTIDE SEQUENCE</scope>
    <source>
        <strain evidence="2">3651</strain>
        <tissue evidence="2">Leaf</tissue>
    </source>
</reference>
<dbReference type="EMBL" id="JACGWO010000007">
    <property type="protein sequence ID" value="KAK4422990.1"/>
    <property type="molecule type" value="Genomic_DNA"/>
</dbReference>
<comment type="caution">
    <text evidence="2">The sequence shown here is derived from an EMBL/GenBank/DDBJ whole genome shotgun (WGS) entry which is preliminary data.</text>
</comment>
<organism evidence="2 3">
    <name type="scientific">Sesamum alatum</name>
    <dbReference type="NCBI Taxonomy" id="300844"/>
    <lineage>
        <taxon>Eukaryota</taxon>
        <taxon>Viridiplantae</taxon>
        <taxon>Streptophyta</taxon>
        <taxon>Embryophyta</taxon>
        <taxon>Tracheophyta</taxon>
        <taxon>Spermatophyta</taxon>
        <taxon>Magnoliopsida</taxon>
        <taxon>eudicotyledons</taxon>
        <taxon>Gunneridae</taxon>
        <taxon>Pentapetalae</taxon>
        <taxon>asterids</taxon>
        <taxon>lamiids</taxon>
        <taxon>Lamiales</taxon>
        <taxon>Pedaliaceae</taxon>
        <taxon>Sesamum</taxon>
    </lineage>
</organism>
<feature type="domain" description="Reverse transcriptase zinc-binding" evidence="1">
    <location>
        <begin position="55"/>
        <end position="149"/>
    </location>
</feature>
<evidence type="ECO:0000313" key="3">
    <source>
        <dbReference type="Proteomes" id="UP001293254"/>
    </source>
</evidence>
<gene>
    <name evidence="2" type="ORF">Salat_1881600</name>
</gene>
<accession>A0AAE2CI56</accession>
<dbReference type="AlphaFoldDB" id="A0AAE2CI56"/>
<evidence type="ECO:0000313" key="2">
    <source>
        <dbReference type="EMBL" id="KAK4422990.1"/>
    </source>
</evidence>
<proteinExistence type="predicted"/>
<dbReference type="Pfam" id="PF13966">
    <property type="entry name" value="zf-RVT"/>
    <property type="match status" value="1"/>
</dbReference>
<dbReference type="Proteomes" id="UP001293254">
    <property type="component" value="Unassembled WGS sequence"/>
</dbReference>
<dbReference type="InterPro" id="IPR026960">
    <property type="entry name" value="RVT-Znf"/>
</dbReference>
<reference evidence="2" key="2">
    <citation type="journal article" date="2024" name="Plant">
        <title>Genomic evolution and insights into agronomic trait innovations of Sesamum species.</title>
        <authorList>
            <person name="Miao H."/>
            <person name="Wang L."/>
            <person name="Qu L."/>
            <person name="Liu H."/>
            <person name="Sun Y."/>
            <person name="Le M."/>
            <person name="Wang Q."/>
            <person name="Wei S."/>
            <person name="Zheng Y."/>
            <person name="Lin W."/>
            <person name="Duan Y."/>
            <person name="Cao H."/>
            <person name="Xiong S."/>
            <person name="Wang X."/>
            <person name="Wei L."/>
            <person name="Li C."/>
            <person name="Ma Q."/>
            <person name="Ju M."/>
            <person name="Zhao R."/>
            <person name="Li G."/>
            <person name="Mu C."/>
            <person name="Tian Q."/>
            <person name="Mei H."/>
            <person name="Zhang T."/>
            <person name="Gao T."/>
            <person name="Zhang H."/>
        </authorList>
    </citation>
    <scope>NUCLEOTIDE SEQUENCE</scope>
    <source>
        <strain evidence="2">3651</strain>
    </source>
</reference>
<evidence type="ECO:0000259" key="1">
    <source>
        <dbReference type="Pfam" id="PF13966"/>
    </source>
</evidence>
<protein>
    <recommendedName>
        <fullName evidence="1">Reverse transcriptase zinc-binding domain-containing protein</fullName>
    </recommendedName>
</protein>
<keyword evidence="3" id="KW-1185">Reference proteome</keyword>
<name>A0AAE2CI56_9LAMI</name>
<sequence>MRVSDLIDKEQCCWDLNKVRACLEQEDAKMVLSIPLPTGNVADKLIWHFNSNDKFSVKSAHHLALNLSSKEQASSSKMDSGLSWKFLWDRQIPPKMKTFGWKLCRGALPLMHNLAKKQVAVMDTCPVCKADNETEHHLFLTCSFAWQVWALTNIPWSVISEWRSDAED</sequence>